<feature type="region of interest" description="Disordered" evidence="13">
    <location>
        <begin position="487"/>
        <end position="622"/>
    </location>
</feature>
<feature type="compositionally biased region" description="Low complexity" evidence="13">
    <location>
        <begin position="574"/>
        <end position="589"/>
    </location>
</feature>
<feature type="region of interest" description="Disordered" evidence="13">
    <location>
        <begin position="35"/>
        <end position="71"/>
    </location>
</feature>
<dbReference type="SMART" id="SM00164">
    <property type="entry name" value="TBC"/>
    <property type="match status" value="1"/>
</dbReference>
<dbReference type="STRING" id="7574.A0A1S3IB17"/>
<feature type="compositionally biased region" description="Polar residues" evidence="13">
    <location>
        <begin position="535"/>
        <end position="569"/>
    </location>
</feature>
<keyword evidence="15" id="KW-1185">Reference proteome</keyword>
<dbReference type="Proteomes" id="UP000085678">
    <property type="component" value="Unplaced"/>
</dbReference>
<dbReference type="Gene3D" id="1.10.8.270">
    <property type="entry name" value="putative rabgap domain of human tbc1 domain family member 14 like domains"/>
    <property type="match status" value="1"/>
</dbReference>
<evidence type="ECO:0000313" key="16">
    <source>
        <dbReference type="RefSeq" id="XP_013395363.1"/>
    </source>
</evidence>
<feature type="region of interest" description="Disordered" evidence="13">
    <location>
        <begin position="1"/>
        <end position="21"/>
    </location>
</feature>
<evidence type="ECO:0000256" key="4">
    <source>
        <dbReference type="ARBA" id="ARBA00022468"/>
    </source>
</evidence>
<name>A0A1S3IB17_LINAN</name>
<evidence type="ECO:0000256" key="9">
    <source>
        <dbReference type="ARBA" id="ARBA00023136"/>
    </source>
</evidence>
<evidence type="ECO:0000259" key="14">
    <source>
        <dbReference type="PROSITE" id="PS50086"/>
    </source>
</evidence>
<dbReference type="InterPro" id="IPR035969">
    <property type="entry name" value="Rab-GAP_TBC_sf"/>
</dbReference>
<dbReference type="PROSITE" id="PS50086">
    <property type="entry name" value="TBC_RABGAP"/>
    <property type="match status" value="1"/>
</dbReference>
<feature type="compositionally biased region" description="Basic residues" evidence="13">
    <location>
        <begin position="804"/>
        <end position="822"/>
    </location>
</feature>
<dbReference type="Pfam" id="PF00566">
    <property type="entry name" value="RabGAP-TBC"/>
    <property type="match status" value="1"/>
</dbReference>
<keyword evidence="4" id="KW-0343">GTPase activation</keyword>
<gene>
    <name evidence="16" type="primary">LOC106162592</name>
</gene>
<dbReference type="PANTHER" id="PTHR22957">
    <property type="entry name" value="TBC1 DOMAIN FAMILY MEMBER GTPASE-ACTIVATING PROTEIN"/>
    <property type="match status" value="1"/>
</dbReference>
<evidence type="ECO:0000256" key="7">
    <source>
        <dbReference type="ARBA" id="ARBA00022927"/>
    </source>
</evidence>
<dbReference type="InterPro" id="IPR000195">
    <property type="entry name" value="Rab-GAP-TBC_dom"/>
</dbReference>
<dbReference type="RefSeq" id="XP_013395363.1">
    <property type="nucleotide sequence ID" value="XM_013539909.2"/>
</dbReference>
<keyword evidence="9" id="KW-0472">Membrane</keyword>
<evidence type="ECO:0000256" key="10">
    <source>
        <dbReference type="ARBA" id="ARBA00023329"/>
    </source>
</evidence>
<evidence type="ECO:0000256" key="6">
    <source>
        <dbReference type="ARBA" id="ARBA00022753"/>
    </source>
</evidence>
<feature type="domain" description="Rab-GAP TBC" evidence="14">
    <location>
        <begin position="103"/>
        <end position="386"/>
    </location>
</feature>
<dbReference type="AlphaFoldDB" id="A0A1S3IB17"/>
<keyword evidence="3" id="KW-0813">Transport</keyword>
<evidence type="ECO:0000256" key="2">
    <source>
        <dbReference type="ARBA" id="ARBA00004608"/>
    </source>
</evidence>
<dbReference type="GO" id="GO:0015031">
    <property type="term" value="P:protein transport"/>
    <property type="evidence" value="ECO:0007669"/>
    <property type="project" value="UniProtKB-KW"/>
</dbReference>
<keyword evidence="6" id="KW-0967">Endosome</keyword>
<keyword evidence="10" id="KW-0968">Cytoplasmic vesicle</keyword>
<evidence type="ECO:0000256" key="8">
    <source>
        <dbReference type="ARBA" id="ARBA00023006"/>
    </source>
</evidence>
<dbReference type="SUPFAM" id="SSF47923">
    <property type="entry name" value="Ypt/Rab-GAP domain of gyp1p"/>
    <property type="match status" value="2"/>
</dbReference>
<feature type="compositionally biased region" description="Polar residues" evidence="13">
    <location>
        <begin position="730"/>
        <end position="742"/>
    </location>
</feature>
<evidence type="ECO:0000313" key="15">
    <source>
        <dbReference type="Proteomes" id="UP000085678"/>
    </source>
</evidence>
<feature type="compositionally biased region" description="Polar residues" evidence="13">
    <location>
        <begin position="495"/>
        <end position="513"/>
    </location>
</feature>
<dbReference type="Gene3D" id="1.10.472.80">
    <property type="entry name" value="Ypt/Rab-GAP domain of gyp1p, domain 3"/>
    <property type="match status" value="1"/>
</dbReference>
<dbReference type="InParanoid" id="A0A1S3IB17"/>
<feature type="compositionally biased region" description="Polar residues" evidence="13">
    <location>
        <begin position="60"/>
        <end position="71"/>
    </location>
</feature>
<dbReference type="KEGG" id="lak:106162592"/>
<dbReference type="FunFam" id="1.10.8.270:FF:000011">
    <property type="entry name" value="TBC1 domain family member 5"/>
    <property type="match status" value="1"/>
</dbReference>
<evidence type="ECO:0000256" key="1">
    <source>
        <dbReference type="ARBA" id="ARBA00004419"/>
    </source>
</evidence>
<dbReference type="GO" id="GO:0010008">
    <property type="term" value="C:endosome membrane"/>
    <property type="evidence" value="ECO:0007669"/>
    <property type="project" value="UniProtKB-SubCell"/>
</dbReference>
<evidence type="ECO:0000256" key="12">
    <source>
        <dbReference type="ARBA" id="ARBA00072014"/>
    </source>
</evidence>
<reference evidence="16" key="1">
    <citation type="submission" date="2025-08" db="UniProtKB">
        <authorList>
            <consortium name="RefSeq"/>
        </authorList>
    </citation>
    <scope>IDENTIFICATION</scope>
    <source>
        <tissue evidence="16">Gonads</tissue>
    </source>
</reference>
<proteinExistence type="predicted"/>
<protein>
    <recommendedName>
        <fullName evidence="12">TBC1 domain family member 5</fullName>
    </recommendedName>
</protein>
<dbReference type="GO" id="GO:0006914">
    <property type="term" value="P:autophagy"/>
    <property type="evidence" value="ECO:0007669"/>
    <property type="project" value="UniProtKB-KW"/>
</dbReference>
<evidence type="ECO:0000256" key="11">
    <source>
        <dbReference type="ARBA" id="ARBA00062017"/>
    </source>
</evidence>
<evidence type="ECO:0000256" key="13">
    <source>
        <dbReference type="SAM" id="MobiDB-lite"/>
    </source>
</evidence>
<comment type="subcellular location">
    <subcellularLocation>
        <location evidence="1">Cytoplasmic vesicle</location>
        <location evidence="1">Autophagosome</location>
    </subcellularLocation>
    <subcellularLocation>
        <location evidence="2">Endosome membrane</location>
    </subcellularLocation>
</comment>
<evidence type="ECO:0000256" key="3">
    <source>
        <dbReference type="ARBA" id="ARBA00022448"/>
    </source>
</evidence>
<feature type="region of interest" description="Disordered" evidence="13">
    <location>
        <begin position="713"/>
        <end position="781"/>
    </location>
</feature>
<organism evidence="15 16">
    <name type="scientific">Lingula anatina</name>
    <name type="common">Brachiopod</name>
    <name type="synonym">Lingula unguis</name>
    <dbReference type="NCBI Taxonomy" id="7574"/>
    <lineage>
        <taxon>Eukaryota</taxon>
        <taxon>Metazoa</taxon>
        <taxon>Spiralia</taxon>
        <taxon>Lophotrochozoa</taxon>
        <taxon>Brachiopoda</taxon>
        <taxon>Linguliformea</taxon>
        <taxon>Lingulata</taxon>
        <taxon>Lingulida</taxon>
        <taxon>Linguloidea</taxon>
        <taxon>Lingulidae</taxon>
        <taxon>Lingula</taxon>
    </lineage>
</organism>
<keyword evidence="8" id="KW-0072">Autophagy</keyword>
<feature type="compositionally biased region" description="Polar residues" evidence="13">
    <location>
        <begin position="771"/>
        <end position="781"/>
    </location>
</feature>
<evidence type="ECO:0000256" key="5">
    <source>
        <dbReference type="ARBA" id="ARBA00022553"/>
    </source>
</evidence>
<accession>A0A1S3IB17</accession>
<dbReference type="OrthoDB" id="27140at2759"/>
<dbReference type="FunFam" id="1.10.472.80:FF:000010">
    <property type="entry name" value="Putative TBC1 domain family member 5"/>
    <property type="match status" value="1"/>
</dbReference>
<comment type="subunit">
    <text evidence="11">Interacts with MAP1LC3A, MAP1LC3B, MAP1LC3C, GABARAP, GABARAPL1, GABARAPL2. Interacts with VPS29 and VPS35; indicative for an association with retromer CSC subcomplex. MAP1LC3A and VPS29 compete for binding to TBC1D5. Interacts with AP2M1; indicative for an association with the AP2 complex. Interacts with ULK1 and ATG13 (phosphorylated); indicative for an association with the activated ULK1-ATG13-FIP200 complex. Interacts with ATG9A; the interactions seems to be restricted to the AP2-clathrin-associated fraction of ATG9A.</text>
</comment>
<feature type="region of interest" description="Disordered" evidence="13">
    <location>
        <begin position="442"/>
        <end position="465"/>
    </location>
</feature>
<dbReference type="GO" id="GO:0005776">
    <property type="term" value="C:autophagosome"/>
    <property type="evidence" value="ECO:0007669"/>
    <property type="project" value="UniProtKB-SubCell"/>
</dbReference>
<feature type="region of interest" description="Disordered" evidence="13">
    <location>
        <begin position="800"/>
        <end position="852"/>
    </location>
</feature>
<feature type="compositionally biased region" description="Polar residues" evidence="13">
    <location>
        <begin position="40"/>
        <end position="52"/>
    </location>
</feature>
<keyword evidence="5" id="KW-0597">Phosphoprotein</keyword>
<feature type="compositionally biased region" description="Basic and acidic residues" evidence="13">
    <location>
        <begin position="9"/>
        <end position="21"/>
    </location>
</feature>
<dbReference type="PANTHER" id="PTHR22957:SF337">
    <property type="entry name" value="TBC1 DOMAIN FAMILY MEMBER 5"/>
    <property type="match status" value="1"/>
</dbReference>
<dbReference type="GO" id="GO:0005096">
    <property type="term" value="F:GTPase activator activity"/>
    <property type="evidence" value="ECO:0007669"/>
    <property type="project" value="UniProtKB-KW"/>
</dbReference>
<keyword evidence="7" id="KW-0653">Protein transport</keyword>
<sequence>MASSNYRIRQKEKTKAGSEVFPTKEDIMSTLEQFGEKNNSECAPPTDSTPSTPGRLDYSSYEQIDTPNTGSSITNSYCSEWERLFERPDYMKIVRRLGVEGHLRSTRFRSVIWKLYLEVLPEDQDQWIEKTRQKRQEYEDLKDKLITNPRQGQAEDLSVNNPLSQAEESPWNQFFLDNELRLTIKQDVIRTFPELEFFQHDKHGVQPMMVKILFCFARATDSKYKQGMHELLAPLIFVLHCDHQAFLHATEMESVDQFPDDQRDIVKELLDPRYIEHDAYTMFCQIMETVEPWYISKEIYPNKKQGIIHAQPFVKLQDLPSNVIVNKLIRIQDYILKKYDIELHMHLERLEIAPQIYGIRWVRLLFGREFPMQDLLVLWDAIFADGISFDLVDYVFVSMLLYIRDLLLTGDYVTCLTSLMKYPPVGDINYMIEKALYLREPNDRPKPPNYTYQIPNAAKKRRDQNKITASNLAEKIKSSFNASSFATLTRRGGSNRPQTISTNQKISKSSSEPMNLVTDKSPDKEKAPSVPGSKKTGSTASLSKIEQMTSGLDSTSVDNTPSESSSNSMARLETTSSTGQQSSGAVSGGRVEQFEAVNSKGQPIRPPGTPPTRHKGKKFAPSVMESELSHKLAYAQGQVNDMEAMARYCASKMDIHIEKLQSELLHQNVENEDEILLSLAGLKQVRDILKGTLKFQRGLESEEFSIRENHYQEVHQQAESSLDRKKSDDQFSTSSSNQNGTFNMPAVQQLYAGSSEDGFSDSPSPVLENKTFLSDNPTNTHGRYVIEPSPNFRADIVMAGSPQTKKRYSHDFSRRRHGSGRRSHSDSEDAAGLLESSMEVHNPTGKLSFDWS</sequence>
<dbReference type="GeneID" id="106162592"/>